<dbReference type="InterPro" id="IPR001563">
    <property type="entry name" value="Peptidase_S10"/>
</dbReference>
<dbReference type="Pfam" id="PF00450">
    <property type="entry name" value="Peptidase_S10"/>
    <property type="match status" value="1"/>
</dbReference>
<proteinExistence type="predicted"/>
<dbReference type="InterPro" id="IPR029058">
    <property type="entry name" value="AB_hydrolase_fold"/>
</dbReference>
<dbReference type="Proteomes" id="UP000050277">
    <property type="component" value="Unassembled WGS sequence"/>
</dbReference>
<dbReference type="Gene3D" id="3.40.50.1820">
    <property type="entry name" value="alpha/beta hydrolase"/>
    <property type="match status" value="1"/>
</dbReference>
<gene>
    <name evidence="2" type="ORF">SE18_17250</name>
</gene>
<accession>A0A0P6YQN1</accession>
<dbReference type="SUPFAM" id="SSF53474">
    <property type="entry name" value="alpha/beta-Hydrolases"/>
    <property type="match status" value="1"/>
</dbReference>
<dbReference type="OrthoDB" id="9770107at2"/>
<sequence length="494" mass="55832">MADAGSSEKRSDSESPKPPQEVVSVTHGRVKINGTDIPYTATAGTIVLYEDDPEFKQAPKAKATVFYVAYTRSDIDDQTTRPITFSFNGGPGSASVWMHLGLLGPKRVLMADETGNLPAPPFRLVENEYSLLDQSDLVFIDPISTGYSRAATGENPNQFHQFTKDIESISDFIRLYTTRAKRWLSPKYIIGESYGTTRGSAITNYLQNRYGMYLNGIMLISSILDFQTVEMDPGNDLAYIVILPTYAATAWYHSKLDAKLQLSLADTLAEVEAFATGEYATALLQGDGLAEGKRRSVIRKLARYTGLSERFIDQSNLRIDLMRFTKELLRDQQRTVGRLDSRFVGIDRDPTREAFEYDPSYAVIHGPYSATFNDYVRRELKFESDDAYEILTSKVRPWKYDKHENQYVSVTEALRSAIAQNPYLKVFVASGFFDFATPYFATLHTFNHLGLEQTLRNNIVIKHYEAGHMMYTHLPSLAELKRDLEAFISQTKNV</sequence>
<evidence type="ECO:0000256" key="1">
    <source>
        <dbReference type="SAM" id="MobiDB-lite"/>
    </source>
</evidence>
<reference evidence="2 3" key="1">
    <citation type="submission" date="2015-07" db="EMBL/GenBank/DDBJ databases">
        <title>Whole genome sequence of Herpetosiphon geysericola DSM 7119.</title>
        <authorList>
            <person name="Hemp J."/>
            <person name="Ward L.M."/>
            <person name="Pace L.A."/>
            <person name="Fischer W.W."/>
        </authorList>
    </citation>
    <scope>NUCLEOTIDE SEQUENCE [LARGE SCALE GENOMIC DNA]</scope>
    <source>
        <strain evidence="2 3">DSM 7119</strain>
    </source>
</reference>
<dbReference type="RefSeq" id="WP_054535698.1">
    <property type="nucleotide sequence ID" value="NZ_LGKP01000025.1"/>
</dbReference>
<dbReference type="GO" id="GO:0006508">
    <property type="term" value="P:proteolysis"/>
    <property type="evidence" value="ECO:0007669"/>
    <property type="project" value="InterPro"/>
</dbReference>
<dbReference type="PATRIC" id="fig|70996.4.peg.323"/>
<feature type="region of interest" description="Disordered" evidence="1">
    <location>
        <begin position="1"/>
        <end position="25"/>
    </location>
</feature>
<protein>
    <submittedName>
        <fullName evidence="2">Peptidase S10</fullName>
    </submittedName>
</protein>
<evidence type="ECO:0000313" key="3">
    <source>
        <dbReference type="Proteomes" id="UP000050277"/>
    </source>
</evidence>
<name>A0A0P6YQN1_9CHLR</name>
<organism evidence="2 3">
    <name type="scientific">Herpetosiphon geysericola</name>
    <dbReference type="NCBI Taxonomy" id="70996"/>
    <lineage>
        <taxon>Bacteria</taxon>
        <taxon>Bacillati</taxon>
        <taxon>Chloroflexota</taxon>
        <taxon>Chloroflexia</taxon>
        <taxon>Herpetosiphonales</taxon>
        <taxon>Herpetosiphonaceae</taxon>
        <taxon>Herpetosiphon</taxon>
    </lineage>
</organism>
<dbReference type="GO" id="GO:0004185">
    <property type="term" value="F:serine-type carboxypeptidase activity"/>
    <property type="evidence" value="ECO:0007669"/>
    <property type="project" value="InterPro"/>
</dbReference>
<dbReference type="AlphaFoldDB" id="A0A0P6YQN1"/>
<dbReference type="STRING" id="70996.SE18_17250"/>
<comment type="caution">
    <text evidence="2">The sequence shown here is derived from an EMBL/GenBank/DDBJ whole genome shotgun (WGS) entry which is preliminary data.</text>
</comment>
<dbReference type="EMBL" id="LGKP01000025">
    <property type="protein sequence ID" value="KPL85397.1"/>
    <property type="molecule type" value="Genomic_DNA"/>
</dbReference>
<evidence type="ECO:0000313" key="2">
    <source>
        <dbReference type="EMBL" id="KPL85397.1"/>
    </source>
</evidence>
<feature type="compositionally biased region" description="Basic and acidic residues" evidence="1">
    <location>
        <begin position="1"/>
        <end position="15"/>
    </location>
</feature>
<keyword evidence="3" id="KW-1185">Reference proteome</keyword>